<dbReference type="InterPro" id="IPR021207">
    <property type="entry name" value="Integr_conj_element_PFL4705"/>
</dbReference>
<evidence type="ECO:0000256" key="2">
    <source>
        <dbReference type="SAM" id="MobiDB-lite"/>
    </source>
</evidence>
<protein>
    <submittedName>
        <fullName evidence="3">TIGR03752 family integrating conjugative element protein</fullName>
    </submittedName>
</protein>
<name>A0A5B8SVB9_9GAMM</name>
<reference evidence="3 4" key="1">
    <citation type="submission" date="2019-06" db="EMBL/GenBank/DDBJ databases">
        <title>Genome analyses of bacteria isolated from kimchi.</title>
        <authorList>
            <person name="Lee S."/>
            <person name="Ahn S."/>
            <person name="Roh S."/>
        </authorList>
    </citation>
    <scope>NUCLEOTIDE SEQUENCE [LARGE SCALE GENOMIC DNA]</scope>
    <source>
        <strain evidence="3 4">CBA4606</strain>
    </source>
</reference>
<dbReference type="EMBL" id="CP042382">
    <property type="protein sequence ID" value="QEA38640.1"/>
    <property type="molecule type" value="Genomic_DNA"/>
</dbReference>
<dbReference type="AlphaFoldDB" id="A0A5B8SVB9"/>
<proteinExistence type="predicted"/>
<dbReference type="KEGG" id="paur:FGL86_05815"/>
<feature type="region of interest" description="Disordered" evidence="2">
    <location>
        <begin position="28"/>
        <end position="61"/>
    </location>
</feature>
<evidence type="ECO:0000313" key="3">
    <source>
        <dbReference type="EMBL" id="QEA38640.1"/>
    </source>
</evidence>
<feature type="region of interest" description="Disordered" evidence="2">
    <location>
        <begin position="141"/>
        <end position="171"/>
    </location>
</feature>
<evidence type="ECO:0000313" key="4">
    <source>
        <dbReference type="Proteomes" id="UP000321272"/>
    </source>
</evidence>
<dbReference type="Proteomes" id="UP000321272">
    <property type="component" value="Chromosome"/>
</dbReference>
<dbReference type="NCBIfam" id="TIGR03752">
    <property type="entry name" value="conj_TIGR03752"/>
    <property type="match status" value="1"/>
</dbReference>
<dbReference type="OrthoDB" id="7061550at2"/>
<sequence>MTLRGNMLLKFGVPLLLIVMSMVVVKGCSSDDDERQPSQEDPTRTLTREEMDALGISGDSSKDTVATLVGKMNAWDRERQRDQERVDSLVEENARLAERASNVDRAVDKAIGEERERQQRIRERNEQSLLSRFEQRLNRLIPDDQAGSGADDDLPIGLGLEGGSPSGSRVGDLAWVEPMDQRQDEGRAGSRRQGGSSAFPTSFKAAAEGVGDTASRTSSAVRSSVTGQPDASTVEPIYTIPENSTLMGSLAMTALLGRVPVDGTVNDPYPFKVMIGKDNLTANGIELPEVQAAVASGTATGDWTLSCVRGNISSLTFVFADGTVRTVPSPEDVNQGGGGNDNRHSQTIGGGNSIGWISDQAGLPCISGVRRSNAQQYLGTQSLLTAAGAGVATLLADDDARSITTIGADGSISQAMSGSQAAGQIMSQGISDMSQWVNKLYGEAFAAVYVPPGQDVAIHINKQLPIDYETEGRKVRYDTSTATTIALD</sequence>
<dbReference type="RefSeq" id="WP_147183702.1">
    <property type="nucleotide sequence ID" value="NZ_CP042382.1"/>
</dbReference>
<feature type="coiled-coil region" evidence="1">
    <location>
        <begin position="72"/>
        <end position="99"/>
    </location>
</feature>
<feature type="region of interest" description="Disordered" evidence="2">
    <location>
        <begin position="208"/>
        <end position="231"/>
    </location>
</feature>
<keyword evidence="4" id="KW-1185">Reference proteome</keyword>
<feature type="compositionally biased region" description="Low complexity" evidence="2">
    <location>
        <begin position="213"/>
        <end position="226"/>
    </location>
</feature>
<organism evidence="3 4">
    <name type="scientific">Pistricoccus aurantiacus</name>
    <dbReference type="NCBI Taxonomy" id="1883414"/>
    <lineage>
        <taxon>Bacteria</taxon>
        <taxon>Pseudomonadati</taxon>
        <taxon>Pseudomonadota</taxon>
        <taxon>Gammaproteobacteria</taxon>
        <taxon>Oceanospirillales</taxon>
        <taxon>Halomonadaceae</taxon>
        <taxon>Pistricoccus</taxon>
    </lineage>
</organism>
<feature type="region of interest" description="Disordered" evidence="2">
    <location>
        <begin position="328"/>
        <end position="349"/>
    </location>
</feature>
<gene>
    <name evidence="3" type="ORF">FGL86_05815</name>
</gene>
<feature type="compositionally biased region" description="Basic and acidic residues" evidence="2">
    <location>
        <begin position="35"/>
        <end position="51"/>
    </location>
</feature>
<keyword evidence="1" id="KW-0175">Coiled coil</keyword>
<evidence type="ECO:0000256" key="1">
    <source>
        <dbReference type="SAM" id="Coils"/>
    </source>
</evidence>
<accession>A0A5B8SVB9</accession>